<organism evidence="1">
    <name type="scientific">Rhizophora mucronata</name>
    <name type="common">Asiatic mangrove</name>
    <dbReference type="NCBI Taxonomy" id="61149"/>
    <lineage>
        <taxon>Eukaryota</taxon>
        <taxon>Viridiplantae</taxon>
        <taxon>Streptophyta</taxon>
        <taxon>Embryophyta</taxon>
        <taxon>Tracheophyta</taxon>
        <taxon>Spermatophyta</taxon>
        <taxon>Magnoliopsida</taxon>
        <taxon>eudicotyledons</taxon>
        <taxon>Gunneridae</taxon>
        <taxon>Pentapetalae</taxon>
        <taxon>rosids</taxon>
        <taxon>fabids</taxon>
        <taxon>Malpighiales</taxon>
        <taxon>Rhizophoraceae</taxon>
        <taxon>Rhizophora</taxon>
    </lineage>
</organism>
<protein>
    <submittedName>
        <fullName evidence="1">Uncharacterized protein</fullName>
    </submittedName>
</protein>
<accession>A0A2P2PRH2</accession>
<dbReference type="AlphaFoldDB" id="A0A2P2PRH2"/>
<evidence type="ECO:0000313" key="1">
    <source>
        <dbReference type="EMBL" id="MBX57338.1"/>
    </source>
</evidence>
<dbReference type="EMBL" id="GGEC01076854">
    <property type="protein sequence ID" value="MBX57338.1"/>
    <property type="molecule type" value="Transcribed_RNA"/>
</dbReference>
<name>A0A2P2PRH2_RHIMU</name>
<sequence length="30" mass="3707">MPIQDSREQNSNITITQRYIMEISRRQKRN</sequence>
<reference evidence="1" key="1">
    <citation type="submission" date="2018-02" db="EMBL/GenBank/DDBJ databases">
        <title>Rhizophora mucronata_Transcriptome.</title>
        <authorList>
            <person name="Meera S.P."/>
            <person name="Sreeshan A."/>
            <person name="Augustine A."/>
        </authorList>
    </citation>
    <scope>NUCLEOTIDE SEQUENCE</scope>
    <source>
        <tissue evidence="1">Leaf</tissue>
    </source>
</reference>
<proteinExistence type="predicted"/>